<dbReference type="RefSeq" id="WP_041503324.1">
    <property type="nucleotide sequence ID" value="NZ_JPIT01000018.1"/>
</dbReference>
<dbReference type="GO" id="GO:0015012">
    <property type="term" value="P:heparan sulfate proteoglycan biosynthetic process"/>
    <property type="evidence" value="ECO:0007669"/>
    <property type="project" value="InterPro"/>
</dbReference>
<evidence type="ECO:0000259" key="1">
    <source>
        <dbReference type="Pfam" id="PF06662"/>
    </source>
</evidence>
<evidence type="ECO:0000313" key="4">
    <source>
        <dbReference type="Proteomes" id="UP000031937"/>
    </source>
</evidence>
<evidence type="ECO:0000313" key="5">
    <source>
        <dbReference type="Proteomes" id="UP000031980"/>
    </source>
</evidence>
<organism evidence="2 5">
    <name type="scientific">Sanguibacteroides justesenii</name>
    <dbReference type="NCBI Taxonomy" id="1547597"/>
    <lineage>
        <taxon>Bacteria</taxon>
        <taxon>Pseudomonadati</taxon>
        <taxon>Bacteroidota</taxon>
        <taxon>Bacteroidia</taxon>
        <taxon>Bacteroidales</taxon>
        <taxon>Porphyromonadaceae</taxon>
        <taxon>Sanguibacteroides</taxon>
    </lineage>
</organism>
<dbReference type="GO" id="GO:0047464">
    <property type="term" value="F:heparosan-N-sulfate-glucuronate 5-epimerase activity"/>
    <property type="evidence" value="ECO:0007669"/>
    <property type="project" value="InterPro"/>
</dbReference>
<evidence type="ECO:0000313" key="2">
    <source>
        <dbReference type="EMBL" id="KIO44360.1"/>
    </source>
</evidence>
<dbReference type="Pfam" id="PF06662">
    <property type="entry name" value="C5-epim_C"/>
    <property type="match status" value="1"/>
</dbReference>
<comment type="caution">
    <text evidence="2">The sequence shown here is derived from an EMBL/GenBank/DDBJ whole genome shotgun (WGS) entry which is preliminary data.</text>
</comment>
<accession>A0A0C3R4K0</accession>
<name>A0A0C3R4K0_9PORP</name>
<dbReference type="EMBL" id="JPIU01000039">
    <property type="protein sequence ID" value="KIO44360.1"/>
    <property type="molecule type" value="Genomic_DNA"/>
</dbReference>
<dbReference type="AlphaFoldDB" id="A0A0C3R4K0"/>
<gene>
    <name evidence="2" type="ORF">BA92_09150</name>
    <name evidence="3" type="ORF">IE90_08170</name>
</gene>
<dbReference type="Proteomes" id="UP000031980">
    <property type="component" value="Unassembled WGS sequence"/>
</dbReference>
<dbReference type="InterPro" id="IPR039721">
    <property type="entry name" value="C5-epimerase"/>
</dbReference>
<dbReference type="PANTHER" id="PTHR13174:SF3">
    <property type="entry name" value="D-GLUCURONYL C5-EPIMERASE"/>
    <property type="match status" value="1"/>
</dbReference>
<reference evidence="2 5" key="1">
    <citation type="submission" date="2014-07" db="EMBL/GenBank/DDBJ databases">
        <title>Porphyromonadaceae bacterium OUH 308042 = ATCC BAA-2681 = DSM 28342 draft genome.</title>
        <authorList>
            <person name="Sydenham T.V."/>
            <person name="Hasman H."/>
            <person name="Justensen U.S."/>
        </authorList>
    </citation>
    <scope>NUCLEOTIDE SEQUENCE [LARGE SCALE GENOMIC DNA]</scope>
    <source>
        <strain evidence="2 5">OUH 308042</strain>
    </source>
</reference>
<dbReference type="InterPro" id="IPR008928">
    <property type="entry name" value="6-hairpin_glycosidase_sf"/>
</dbReference>
<feature type="domain" description="D-glucuronyl C5-epimerase C-terminal" evidence="1">
    <location>
        <begin position="128"/>
        <end position="301"/>
    </location>
</feature>
<dbReference type="GO" id="GO:0005975">
    <property type="term" value="P:carbohydrate metabolic process"/>
    <property type="evidence" value="ECO:0007669"/>
    <property type="project" value="InterPro"/>
</dbReference>
<dbReference type="SUPFAM" id="SSF48208">
    <property type="entry name" value="Six-hairpin glycosidases"/>
    <property type="match status" value="1"/>
</dbReference>
<dbReference type="EMBL" id="JPIT01000018">
    <property type="protein sequence ID" value="KIO45383.1"/>
    <property type="molecule type" value="Genomic_DNA"/>
</dbReference>
<dbReference type="InterPro" id="IPR010598">
    <property type="entry name" value="C5-epim_C"/>
</dbReference>
<dbReference type="PANTHER" id="PTHR13174">
    <property type="entry name" value="D-GLUCURONYL C5-EPIMERASE"/>
    <property type="match status" value="1"/>
</dbReference>
<reference evidence="3 4" key="2">
    <citation type="submission" date="2014-07" db="EMBL/GenBank/DDBJ databases">
        <title>Porphyromonadaceae bacterium OUH 334697 = ATCC BAA-2682 = DSM 28341 draft genome.</title>
        <authorList>
            <person name="Sydenham T.V."/>
            <person name="Hasman H."/>
            <person name="Justesen U.S."/>
        </authorList>
    </citation>
    <scope>NUCLEOTIDE SEQUENCE [LARGE SCALE GENOMIC DNA]</scope>
    <source>
        <strain evidence="3 4">OUH 334697</strain>
    </source>
</reference>
<proteinExistence type="predicted"/>
<dbReference type="Proteomes" id="UP000031937">
    <property type="component" value="Unassembled WGS sequence"/>
</dbReference>
<sequence length="326" mass="38496">MFRKFLRDLNGNKHLKINQENTTPLLSGYYFKFEENLSRLNRLIHSFDEKGVPINTSYIDVEKRQLHYYPITIGQYGLAVFHSWLSTRQEVKKQLFLNIADWFQTHAVTDNDLGTYWLTEVPKPEFQVFKPWKSAFAQSRGISILLRAWQITGEEKYLATASKALIPFTKDISEGGVAVDRNIQETFYEEYVAARPTRVLDGHGFSLFGLYDFVRATGDGRLTEYNRLALRLFNEGVEGLIRQLPSFDMGFWLRFNRCEVPGYPKDDPCTISYLRLVLLQIEVLYRITKREELLEYRKKFEKYDALFPILKMYRFKFRALKKLNRL</sequence>
<evidence type="ECO:0000313" key="3">
    <source>
        <dbReference type="EMBL" id="KIO45383.1"/>
    </source>
</evidence>
<protein>
    <recommendedName>
        <fullName evidence="1">D-glucuronyl C5-epimerase C-terminal domain-containing protein</fullName>
    </recommendedName>
</protein>
<keyword evidence="5" id="KW-1185">Reference proteome</keyword>